<dbReference type="Gene3D" id="3.30.900.10">
    <property type="entry name" value="HORMA domain"/>
    <property type="match status" value="1"/>
</dbReference>
<feature type="domain" description="HORMA" evidence="3">
    <location>
        <begin position="90"/>
        <end position="145"/>
    </location>
</feature>
<name>A0AAD8EHD4_DIPPU</name>
<organism evidence="4 5">
    <name type="scientific">Diploptera punctata</name>
    <name type="common">Pacific beetle cockroach</name>
    <dbReference type="NCBI Taxonomy" id="6984"/>
    <lineage>
        <taxon>Eukaryota</taxon>
        <taxon>Metazoa</taxon>
        <taxon>Ecdysozoa</taxon>
        <taxon>Arthropoda</taxon>
        <taxon>Hexapoda</taxon>
        <taxon>Insecta</taxon>
        <taxon>Pterygota</taxon>
        <taxon>Neoptera</taxon>
        <taxon>Polyneoptera</taxon>
        <taxon>Dictyoptera</taxon>
        <taxon>Blattodea</taxon>
        <taxon>Blaberoidea</taxon>
        <taxon>Blaberidae</taxon>
        <taxon>Diplopterinae</taxon>
        <taxon>Diploptera</taxon>
    </lineage>
</organism>
<gene>
    <name evidence="4" type="ORF">L9F63_016872</name>
</gene>
<comment type="caution">
    <text evidence="4">The sequence shown here is derived from an EMBL/GenBank/DDBJ whole genome shotgun (WGS) entry which is preliminary data.</text>
</comment>
<reference evidence="4" key="2">
    <citation type="submission" date="2023-05" db="EMBL/GenBank/DDBJ databases">
        <authorList>
            <person name="Fouks B."/>
        </authorList>
    </citation>
    <scope>NUCLEOTIDE SEQUENCE</scope>
    <source>
        <strain evidence="4">Stay&amp;Tobe</strain>
        <tissue evidence="4">Testes</tissue>
    </source>
</reference>
<evidence type="ECO:0000259" key="3">
    <source>
        <dbReference type="Pfam" id="PF02301"/>
    </source>
</evidence>
<keyword evidence="2" id="KW-0732">Signal</keyword>
<dbReference type="EMBL" id="JASPKZ010004577">
    <property type="protein sequence ID" value="KAJ9590009.1"/>
    <property type="molecule type" value="Genomic_DNA"/>
</dbReference>
<proteinExistence type="predicted"/>
<dbReference type="InterPro" id="IPR003511">
    <property type="entry name" value="HORMA_dom"/>
</dbReference>
<feature type="region of interest" description="Disordered" evidence="1">
    <location>
        <begin position="152"/>
        <end position="177"/>
    </location>
</feature>
<feature type="non-terminal residue" evidence="4">
    <location>
        <position position="259"/>
    </location>
</feature>
<protein>
    <recommendedName>
        <fullName evidence="3">HORMA domain-containing protein</fullName>
    </recommendedName>
</protein>
<evidence type="ECO:0000313" key="5">
    <source>
        <dbReference type="Proteomes" id="UP001233999"/>
    </source>
</evidence>
<evidence type="ECO:0000256" key="2">
    <source>
        <dbReference type="SAM" id="SignalP"/>
    </source>
</evidence>
<reference evidence="4" key="1">
    <citation type="journal article" date="2023" name="IScience">
        <title>Live-bearing cockroach genome reveals convergent evolutionary mechanisms linked to viviparity in insects and beyond.</title>
        <authorList>
            <person name="Fouks B."/>
            <person name="Harrison M.C."/>
            <person name="Mikhailova A.A."/>
            <person name="Marchal E."/>
            <person name="English S."/>
            <person name="Carruthers M."/>
            <person name="Jennings E.C."/>
            <person name="Chiamaka E.L."/>
            <person name="Frigard R.A."/>
            <person name="Pippel M."/>
            <person name="Attardo G.M."/>
            <person name="Benoit J.B."/>
            <person name="Bornberg-Bauer E."/>
            <person name="Tobe S.S."/>
        </authorList>
    </citation>
    <scope>NUCLEOTIDE SEQUENCE</scope>
    <source>
        <strain evidence="4">Stay&amp;Tobe</strain>
    </source>
</reference>
<dbReference type="Pfam" id="PF02301">
    <property type="entry name" value="HORMA"/>
    <property type="match status" value="1"/>
</dbReference>
<sequence length="259" mass="29146">VTLIIVIVFRSLSPSSVASGRPVLCRFLAVSFLLLQKRQHGYDWKELKRSIIKRLDETAVLELYLHHQEATDDGDIAPKLQSRRIKDVKDAYVNKQLEGIRLKILRDDGSCGAATKLISWLKGAFDAFTKKYLRQLTFNAKLQETLFPDKQKSNASYKTPNIQDDEQSTIRSERDSTLNETTISIRQPDEALSAPSASPAQPFSGIAVSNAELTRTPTEVRQQGVFCACGVEKDGGLMVKSDIPPIHRKEICLYRRTLR</sequence>
<feature type="compositionally biased region" description="Polar residues" evidence="1">
    <location>
        <begin position="153"/>
        <end position="162"/>
    </location>
</feature>
<keyword evidence="5" id="KW-1185">Reference proteome</keyword>
<feature type="signal peptide" evidence="2">
    <location>
        <begin position="1"/>
        <end position="18"/>
    </location>
</feature>
<evidence type="ECO:0000256" key="1">
    <source>
        <dbReference type="SAM" id="MobiDB-lite"/>
    </source>
</evidence>
<accession>A0AAD8EHD4</accession>
<dbReference type="AlphaFoldDB" id="A0AAD8EHD4"/>
<evidence type="ECO:0000313" key="4">
    <source>
        <dbReference type="EMBL" id="KAJ9590009.1"/>
    </source>
</evidence>
<feature type="chain" id="PRO_5042184694" description="HORMA domain-containing protein" evidence="2">
    <location>
        <begin position="19"/>
        <end position="259"/>
    </location>
</feature>
<dbReference type="InterPro" id="IPR036570">
    <property type="entry name" value="HORMA_dom_sf"/>
</dbReference>
<feature type="non-terminal residue" evidence="4">
    <location>
        <position position="1"/>
    </location>
</feature>
<dbReference type="Proteomes" id="UP001233999">
    <property type="component" value="Unassembled WGS sequence"/>
</dbReference>